<proteinExistence type="predicted"/>
<dbReference type="EMBL" id="MPUH01000035">
    <property type="protein sequence ID" value="OMJ93873.1"/>
    <property type="molecule type" value="Genomic_DNA"/>
</dbReference>
<keyword evidence="2" id="KW-1185">Reference proteome</keyword>
<sequence length="2075" mass="234067">MLSPVNITWPDKWVFNIVELSSNHAEEKVSVTVNCKIPQGVPKGAVVLLKILGFPKDSYYYTVPETQLPEDDNVFIFTDVILPSVPGAYGPVTIIARNFTLSAQIHAASYNLQSIAVLPALSIPADPLTVTYPSGTTKIVSETTKLKFAFSIQANMNPNDYFVLTCDTNFQLSSTITIEWTDGATGTQYFQDMMFISYKKENIIVIYGLQVSFTDDILASFTVDGLINPSYKIDSKDCNWTIEIFRFGTKTTLQRFDGNGPNSVSSGTISSISWFPSNAYLSSENIVSGLVLYMTLKFTISHKIPYDGYIQIEFSNADINQIYSISSEYDDQVSSDNFKFIYAEPNNKLSCEIKDGNKANCIVVNPNGLSAGTINVYNLVKFEGLNSGIKSLATYTKDNNLIDDASDLPLITYSTNRLIEDQSIDFFLGEIKVSYQYTGNIDKYILYVSINLKNDTNIGDEVMIKFPFKFASIAEEFTINFFGSCEARVHQNDLSKIDKYSESDTIKLSVDCDTLNTAIISLSDSYKSGNYINLFLKSKNKEEIAMPIFESSYISKHEIAVIYTGEVETYVYSKPLFIYAKTIDPELILMCQDSSLLSIPAEIIYTPEFDYKFTSDYSAYINFTINLPDLYTPSIPSGSIYPTSSSTNQVTLEYSKDNSGTLTLIYEILSSFDIIIGDFYNFYLPLPAFNIDGNYEISAFFVFKRNSDSFLFYMSKSSFNNVNFDYINTEVSTNLGSNYSSFYNEIMDFTYDSFSDINLPIIFSVHFGKGYKFGKTSLSGKNDTFKLYAFQSENIEFDLVSCLIFINENSDALLLSLTNIITSWIPSEYDIIVSYKNGEYLSSTEKCTTLVYKQNIITRSLTLNQTLPYLPTSAKLQGADSIKIDISIFFTLPEILYKTSNTYFKIKIGASFSATECNWLVKAGDFEDFGTATNEFYTSPILNTLYKDTALEIHLFNVLVPDDLTLNNDYPGFDEVYAMYDSNIIYSWIQANNLEDSIAKTTFTQYTEPASSSITSVAVFPRTRGSMSVYFYMTFNPQFDLPAGTEILIYGVEFDPDDYLSENLWSKYGFTESNITNGNLYFVTAYDAPIGVPFLIRKDLAFSISENEASPSDPFLINATYKGVYILSDKISEATIAQKLKYTDPSDMSLILPSVSVSVLNKGESSWHAFAFKLPIDTNSTWSYNFDIPGSYTAFGGPTYTFSDIKDVYFLNSFSTLGDLSCIVEHFLITCTIQLVIPAGTVLDFNILLVNPSEMEVYWNFYVLDINTELVFKPLYQVTAKFTELPQNNLDIISIENDMTEKSLKISALINEEYTSKSIIGIKFPRNYNLDVDYPGIILCSATYYGETTLKFVQSGSLCIIEDNMVKFQIILSFTASNKFLTEFIIIGIDQPSGVQIRSDFLDIEDPNIYEKYDTWTEKFKLYSIVNPESTYISYSSSSYNNLNSAFTGYYNSDKMKITIQDSEILGITGGTYSEKFLISVNSKTLAALIIYLTAFDAHSSILKFSENGDFILTNNRPFAYFRVGAPSKSPAGFYYIKWTINENPIIENIYNYDTPQYTLVQLTNTLKIPISIAKIPSCVPGYPTLPISLTLDQISPFSGISVKFSRENSTDDYGLRPNPVSFTSNDLQKFFEINCLATLPVNNEFKFLISIEGEDKETFIIDSDKSFTTKSFSNIAVQADIKFEVYNETTVEVFGDSDTGAVCTWGLIATHLYDTNPSVGTYEYISSIAYPLTNTSIYTQIPLETQLASYESELSKISANTWEELTMKTLIFADKTFFAGMTYISQSVSTQILFYDKFIADKSYTFISYCSHPQSSTIQNTSLTINTYSLPHAARIYILFDNDIGQKDDEIKNVLAKVSNINKLRIIEDTGSTRRLTSSFYKLILPEAESTYTPMMIADDLDRDTFEKSMQAELNNYDIRIANLQYFEALPENFGSPQFDNQFWNTTDKSIILLNFTSNYKGKYCCEVEKDPDLNKTLTSKNILYGYDRSGIPNEYTYCKDIEAMTITTYSVKFADFSDPGNYDISCTVCNSYPILPLCLDDNYIMNYTFVISKDSGLSMMLVVELGFLVFLMI</sequence>
<organism evidence="1 2">
    <name type="scientific">Stentor coeruleus</name>
    <dbReference type="NCBI Taxonomy" id="5963"/>
    <lineage>
        <taxon>Eukaryota</taxon>
        <taxon>Sar</taxon>
        <taxon>Alveolata</taxon>
        <taxon>Ciliophora</taxon>
        <taxon>Postciliodesmatophora</taxon>
        <taxon>Heterotrichea</taxon>
        <taxon>Heterotrichida</taxon>
        <taxon>Stentoridae</taxon>
        <taxon>Stentor</taxon>
    </lineage>
</organism>
<dbReference type="Proteomes" id="UP000187209">
    <property type="component" value="Unassembled WGS sequence"/>
</dbReference>
<protein>
    <submittedName>
        <fullName evidence="1">Uncharacterized protein</fullName>
    </submittedName>
</protein>
<comment type="caution">
    <text evidence="1">The sequence shown here is derived from an EMBL/GenBank/DDBJ whole genome shotgun (WGS) entry which is preliminary data.</text>
</comment>
<reference evidence="1 2" key="1">
    <citation type="submission" date="2016-11" db="EMBL/GenBank/DDBJ databases">
        <title>The macronuclear genome of Stentor coeruleus: a giant cell with tiny introns.</title>
        <authorList>
            <person name="Slabodnick M."/>
            <person name="Ruby J.G."/>
            <person name="Reiff S.B."/>
            <person name="Swart E.C."/>
            <person name="Gosai S."/>
            <person name="Prabakaran S."/>
            <person name="Witkowska E."/>
            <person name="Larue G.E."/>
            <person name="Fisher S."/>
            <person name="Freeman R.M."/>
            <person name="Gunawardena J."/>
            <person name="Chu W."/>
            <person name="Stover N.A."/>
            <person name="Gregory B.D."/>
            <person name="Nowacki M."/>
            <person name="Derisi J."/>
            <person name="Roy S.W."/>
            <person name="Marshall W.F."/>
            <person name="Sood P."/>
        </authorList>
    </citation>
    <scope>NUCLEOTIDE SEQUENCE [LARGE SCALE GENOMIC DNA]</scope>
    <source>
        <strain evidence="1">WM001</strain>
    </source>
</reference>
<accession>A0A1R2CY24</accession>
<evidence type="ECO:0000313" key="1">
    <source>
        <dbReference type="EMBL" id="OMJ93873.1"/>
    </source>
</evidence>
<gene>
    <name evidence="1" type="ORF">SteCoe_3064</name>
</gene>
<evidence type="ECO:0000313" key="2">
    <source>
        <dbReference type="Proteomes" id="UP000187209"/>
    </source>
</evidence>
<dbReference type="OrthoDB" id="426882at2759"/>
<name>A0A1R2CY24_9CILI</name>